<comment type="caution">
    <text evidence="1">The sequence shown here is derived from an EMBL/GenBank/DDBJ whole genome shotgun (WGS) entry which is preliminary data.</text>
</comment>
<evidence type="ECO:0000313" key="2">
    <source>
        <dbReference type="Proteomes" id="UP000299102"/>
    </source>
</evidence>
<protein>
    <submittedName>
        <fullName evidence="1">Uncharacterized protein</fullName>
    </submittedName>
</protein>
<gene>
    <name evidence="1" type="ORF">EVAR_52591_1</name>
</gene>
<dbReference type="AlphaFoldDB" id="A0A4C1YPH1"/>
<reference evidence="1 2" key="1">
    <citation type="journal article" date="2019" name="Commun. Biol.">
        <title>The bagworm genome reveals a unique fibroin gene that provides high tensile strength.</title>
        <authorList>
            <person name="Kono N."/>
            <person name="Nakamura H."/>
            <person name="Ohtoshi R."/>
            <person name="Tomita M."/>
            <person name="Numata K."/>
            <person name="Arakawa K."/>
        </authorList>
    </citation>
    <scope>NUCLEOTIDE SEQUENCE [LARGE SCALE GENOMIC DNA]</scope>
</reference>
<name>A0A4C1YPH1_EUMVA</name>
<organism evidence="1 2">
    <name type="scientific">Eumeta variegata</name>
    <name type="common">Bagworm moth</name>
    <name type="synonym">Eumeta japonica</name>
    <dbReference type="NCBI Taxonomy" id="151549"/>
    <lineage>
        <taxon>Eukaryota</taxon>
        <taxon>Metazoa</taxon>
        <taxon>Ecdysozoa</taxon>
        <taxon>Arthropoda</taxon>
        <taxon>Hexapoda</taxon>
        <taxon>Insecta</taxon>
        <taxon>Pterygota</taxon>
        <taxon>Neoptera</taxon>
        <taxon>Endopterygota</taxon>
        <taxon>Lepidoptera</taxon>
        <taxon>Glossata</taxon>
        <taxon>Ditrysia</taxon>
        <taxon>Tineoidea</taxon>
        <taxon>Psychidae</taxon>
        <taxon>Oiketicinae</taxon>
        <taxon>Eumeta</taxon>
    </lineage>
</organism>
<keyword evidence="2" id="KW-1185">Reference proteome</keyword>
<sequence length="81" mass="9055">MRYLIECMQSRVCQRFLLDLAAIWSDLQLPCNTCKKRTRLSDAIGTKIGDRTDRAGVFFVLSLSSSSTSSGSTRLACLWTC</sequence>
<accession>A0A4C1YPH1</accession>
<dbReference type="EMBL" id="BGZK01001309">
    <property type="protein sequence ID" value="GBP76903.1"/>
    <property type="molecule type" value="Genomic_DNA"/>
</dbReference>
<evidence type="ECO:0000313" key="1">
    <source>
        <dbReference type="EMBL" id="GBP76903.1"/>
    </source>
</evidence>
<dbReference type="Proteomes" id="UP000299102">
    <property type="component" value="Unassembled WGS sequence"/>
</dbReference>
<proteinExistence type="predicted"/>